<feature type="transmembrane region" description="Helical" evidence="9">
    <location>
        <begin position="551"/>
        <end position="574"/>
    </location>
</feature>
<feature type="transmembrane region" description="Helical" evidence="9">
    <location>
        <begin position="444"/>
        <end position="463"/>
    </location>
</feature>
<keyword evidence="5 9" id="KW-1133">Transmembrane helix</keyword>
<evidence type="ECO:0000256" key="7">
    <source>
        <dbReference type="ARBA" id="ARBA00023136"/>
    </source>
</evidence>
<accession>A0ABR0SIK9</accession>
<feature type="transmembrane region" description="Helical" evidence="9">
    <location>
        <begin position="133"/>
        <end position="151"/>
    </location>
</feature>
<dbReference type="InterPro" id="IPR036259">
    <property type="entry name" value="MFS_trans_sf"/>
</dbReference>
<keyword evidence="11" id="KW-1185">Reference proteome</keyword>
<evidence type="ECO:0000256" key="8">
    <source>
        <dbReference type="SAM" id="MobiDB-lite"/>
    </source>
</evidence>
<evidence type="ECO:0000256" key="4">
    <source>
        <dbReference type="ARBA" id="ARBA00022692"/>
    </source>
</evidence>
<dbReference type="EMBL" id="JAVFKD010000014">
    <property type="protein sequence ID" value="KAK5991536.1"/>
    <property type="molecule type" value="Genomic_DNA"/>
</dbReference>
<keyword evidence="3" id="KW-0813">Transport</keyword>
<comment type="similarity">
    <text evidence="2">Belongs to the major facilitator superfamily.</text>
</comment>
<dbReference type="PANTHER" id="PTHR23501:SF92">
    <property type="entry name" value="GLUTATHIONE EXCHANGER 1-RELATED"/>
    <property type="match status" value="1"/>
</dbReference>
<comment type="subcellular location">
    <subcellularLocation>
        <location evidence="1">Endomembrane system</location>
        <topology evidence="1">Multi-pass membrane protein</topology>
    </subcellularLocation>
</comment>
<gene>
    <name evidence="10" type="ORF">PT974_09820</name>
</gene>
<reference evidence="10 11" key="1">
    <citation type="submission" date="2024-01" db="EMBL/GenBank/DDBJ databases">
        <title>Complete genome of Cladobotryum mycophilum ATHUM6906.</title>
        <authorList>
            <person name="Christinaki A.C."/>
            <person name="Myridakis A.I."/>
            <person name="Kouvelis V.N."/>
        </authorList>
    </citation>
    <scope>NUCLEOTIDE SEQUENCE [LARGE SCALE GENOMIC DNA]</scope>
    <source>
        <strain evidence="10 11">ATHUM6906</strain>
    </source>
</reference>
<feature type="transmembrane region" description="Helical" evidence="9">
    <location>
        <begin position="388"/>
        <end position="406"/>
    </location>
</feature>
<dbReference type="Gene3D" id="1.20.1250.20">
    <property type="entry name" value="MFS general substrate transporter like domains"/>
    <property type="match status" value="2"/>
</dbReference>
<evidence type="ECO:0000256" key="5">
    <source>
        <dbReference type="ARBA" id="ARBA00022989"/>
    </source>
</evidence>
<evidence type="ECO:0000256" key="9">
    <source>
        <dbReference type="SAM" id="Phobius"/>
    </source>
</evidence>
<feature type="transmembrane region" description="Helical" evidence="9">
    <location>
        <begin position="306"/>
        <end position="330"/>
    </location>
</feature>
<keyword evidence="6" id="KW-0406">Ion transport</keyword>
<feature type="transmembrane region" description="Helical" evidence="9">
    <location>
        <begin position="351"/>
        <end position="376"/>
    </location>
</feature>
<sequence>MSSSNFASCHPSDTDDSRDMSAMDAKDASHATATVVHPTEDETKMKSPGIVRMEALTASMTLVDRIFLYFSIFLVAYAYNLDGIMRIAYQPFATAAFQSHSLLSTVNIVRAVIAAVAQTTAAKIADVFGRVELICVSAFFYAIGTVIQAVSTNVATYIVGNAMFQIGYTMIMLLVEVVIADTSSTRSRLLFIFIPNMPSLINTWISGNIVEASLKAIGWRWGVGMWSIIYPVCALPIIISLMVVARRAKDEGRLTNYRSSFEMLGLKDLIVKAFWLLDVIGILLLIAVFALILVPLTLAGGGHSTWGSAHIIAPIVVGVLCIPLLVFWELKASNPVVPFSLMKDRGIWGPIGLAVCSNFAWTMQGDYLFTVLIVAFNFSVSMATRVTSLYSFVIVVIGPFLGILVYKLRRLKIFAVVGSFLYLISMGLLIRYRGSASADSHAGVIAAQVVMGVAGGLFAFPAQASLQVGLKHEHLAVMTAVYLALYNIGSALGNAVAGGIWTQLLPSALEHRLDNVNSTLARLAYEDPLATVAHYPMGTPERDAIVSAYQYIQRILTITGICACVPQIVFSLFIRNPRLTDKQTLVEEEVRDEIEMT</sequence>
<evidence type="ECO:0000256" key="1">
    <source>
        <dbReference type="ARBA" id="ARBA00004127"/>
    </source>
</evidence>
<feature type="transmembrane region" description="Helical" evidence="9">
    <location>
        <begin position="475"/>
        <end position="501"/>
    </location>
</feature>
<proteinExistence type="inferred from homology"/>
<feature type="transmembrane region" description="Helical" evidence="9">
    <location>
        <begin position="101"/>
        <end position="121"/>
    </location>
</feature>
<organism evidence="10 11">
    <name type="scientific">Cladobotryum mycophilum</name>
    <dbReference type="NCBI Taxonomy" id="491253"/>
    <lineage>
        <taxon>Eukaryota</taxon>
        <taxon>Fungi</taxon>
        <taxon>Dikarya</taxon>
        <taxon>Ascomycota</taxon>
        <taxon>Pezizomycotina</taxon>
        <taxon>Sordariomycetes</taxon>
        <taxon>Hypocreomycetidae</taxon>
        <taxon>Hypocreales</taxon>
        <taxon>Hypocreaceae</taxon>
        <taxon>Cladobotryum</taxon>
    </lineage>
</organism>
<evidence type="ECO:0000256" key="3">
    <source>
        <dbReference type="ARBA" id="ARBA00022448"/>
    </source>
</evidence>
<evidence type="ECO:0000256" key="2">
    <source>
        <dbReference type="ARBA" id="ARBA00008335"/>
    </source>
</evidence>
<feature type="transmembrane region" description="Helical" evidence="9">
    <location>
        <begin position="189"/>
        <end position="207"/>
    </location>
</feature>
<feature type="transmembrane region" description="Helical" evidence="9">
    <location>
        <begin position="157"/>
        <end position="177"/>
    </location>
</feature>
<protein>
    <submittedName>
        <fullName evidence="10">Siderophore iron transporter 1</fullName>
    </submittedName>
</protein>
<feature type="region of interest" description="Disordered" evidence="8">
    <location>
        <begin position="1"/>
        <end position="23"/>
    </location>
</feature>
<feature type="transmembrane region" description="Helical" evidence="9">
    <location>
        <begin position="269"/>
        <end position="294"/>
    </location>
</feature>
<comment type="caution">
    <text evidence="10">The sequence shown here is derived from an EMBL/GenBank/DDBJ whole genome shotgun (WGS) entry which is preliminary data.</text>
</comment>
<dbReference type="Proteomes" id="UP001338125">
    <property type="component" value="Unassembled WGS sequence"/>
</dbReference>
<evidence type="ECO:0000313" key="11">
    <source>
        <dbReference type="Proteomes" id="UP001338125"/>
    </source>
</evidence>
<keyword evidence="7 9" id="KW-0472">Membrane</keyword>
<evidence type="ECO:0000256" key="6">
    <source>
        <dbReference type="ARBA" id="ARBA00023065"/>
    </source>
</evidence>
<dbReference type="PANTHER" id="PTHR23501">
    <property type="entry name" value="MAJOR FACILITATOR SUPERFAMILY"/>
    <property type="match status" value="1"/>
</dbReference>
<feature type="transmembrane region" description="Helical" evidence="9">
    <location>
        <begin position="413"/>
        <end position="432"/>
    </location>
</feature>
<feature type="compositionally biased region" description="Basic and acidic residues" evidence="8">
    <location>
        <begin position="12"/>
        <end position="23"/>
    </location>
</feature>
<dbReference type="SUPFAM" id="SSF103473">
    <property type="entry name" value="MFS general substrate transporter"/>
    <property type="match status" value="1"/>
</dbReference>
<feature type="transmembrane region" description="Helical" evidence="9">
    <location>
        <begin position="62"/>
        <end position="81"/>
    </location>
</feature>
<name>A0ABR0SIK9_9HYPO</name>
<evidence type="ECO:0000313" key="10">
    <source>
        <dbReference type="EMBL" id="KAK5991536.1"/>
    </source>
</evidence>
<keyword evidence="4 9" id="KW-0812">Transmembrane</keyword>
<feature type="transmembrane region" description="Helical" evidence="9">
    <location>
        <begin position="227"/>
        <end position="248"/>
    </location>
</feature>